<feature type="domain" description="Pyrrolo-quinoline quinone repeat" evidence="3">
    <location>
        <begin position="297"/>
        <end position="388"/>
    </location>
</feature>
<name>A0ABS3RDM5_9ACTN</name>
<dbReference type="InterPro" id="IPR002372">
    <property type="entry name" value="PQQ_rpt_dom"/>
</dbReference>
<gene>
    <name evidence="4" type="ORF">J4557_43110</name>
</gene>
<evidence type="ECO:0000256" key="2">
    <source>
        <dbReference type="SAM" id="Phobius"/>
    </source>
</evidence>
<dbReference type="Proteomes" id="UP000666915">
    <property type="component" value="Unassembled WGS sequence"/>
</dbReference>
<keyword evidence="2" id="KW-1133">Transmembrane helix</keyword>
<dbReference type="InterPro" id="IPR011047">
    <property type="entry name" value="Quinoprotein_ADH-like_sf"/>
</dbReference>
<feature type="region of interest" description="Disordered" evidence="1">
    <location>
        <begin position="1"/>
        <end position="22"/>
    </location>
</feature>
<keyword evidence="2" id="KW-0812">Transmembrane</keyword>
<feature type="transmembrane region" description="Helical" evidence="2">
    <location>
        <begin position="30"/>
        <end position="51"/>
    </location>
</feature>
<dbReference type="Pfam" id="PF13360">
    <property type="entry name" value="PQQ_2"/>
    <property type="match status" value="2"/>
</dbReference>
<proteinExistence type="predicted"/>
<sequence length="438" mass="46523">MDEDEQSPSAVTGPASAPVRTPRRRWPARAIAVLGGVLAVVLVAGAGLWWFSPWERMTGLHGAPPKAVGGVPSEGARRFGDVLDPVLAAGAVVEKHGRGVRAVDLAGGRTWWNLSRPGRASVASVWKVDGRRVAVVWSDRRLTVVDVPSGHRTHVELPNRSAAAHLMSSEKVHVEAGGLTGLDGRLLVAAVQDREVDAYDASSGRRAWTRQAPRNCFYQDAVQDGIEVQTGLLSLDVDCLEYGGQAADYTYSTLLAPSGQPLQGFEHFPGGSLLPAGEHELLQDKQDGDVRSHGYRLIDSRSGRPLWRVRQWSSQGGTDAVTAAAGLVVVTDQEGGQVALYRAIDGRLLWRRELGDSVLLQAGMVVAGRVRVIEKEPRPVKVLTFSATGGDAGQQELPMFEGAGSPVLAGGAYGTLVVADYPGADGATRPSVLLTDGH</sequence>
<evidence type="ECO:0000256" key="1">
    <source>
        <dbReference type="SAM" id="MobiDB-lite"/>
    </source>
</evidence>
<evidence type="ECO:0000259" key="3">
    <source>
        <dbReference type="Pfam" id="PF13360"/>
    </source>
</evidence>
<dbReference type="RefSeq" id="WP_208272620.1">
    <property type="nucleotide sequence ID" value="NZ_BAAAGM010000075.1"/>
</dbReference>
<feature type="domain" description="Pyrrolo-quinoline quinone repeat" evidence="3">
    <location>
        <begin position="96"/>
        <end position="211"/>
    </location>
</feature>
<dbReference type="EMBL" id="JAGEOK010000044">
    <property type="protein sequence ID" value="MBO2444329.1"/>
    <property type="molecule type" value="Genomic_DNA"/>
</dbReference>
<comment type="caution">
    <text evidence="4">The sequence shown here is derived from an EMBL/GenBank/DDBJ whole genome shotgun (WGS) entry which is preliminary data.</text>
</comment>
<evidence type="ECO:0000313" key="5">
    <source>
        <dbReference type="Proteomes" id="UP000666915"/>
    </source>
</evidence>
<evidence type="ECO:0000313" key="4">
    <source>
        <dbReference type="EMBL" id="MBO2444329.1"/>
    </source>
</evidence>
<accession>A0ABS3RDM5</accession>
<protein>
    <submittedName>
        <fullName evidence="4">PQQ-binding-like beta-propeller repeat protein</fullName>
    </submittedName>
</protein>
<reference evidence="4 5" key="1">
    <citation type="submission" date="2021-03" db="EMBL/GenBank/DDBJ databases">
        <authorList>
            <person name="Kanchanasin P."/>
            <person name="Saeng-In P."/>
            <person name="Phongsopitanun W."/>
            <person name="Yuki M."/>
            <person name="Kudo T."/>
            <person name="Ohkuma M."/>
            <person name="Tanasupawat S."/>
        </authorList>
    </citation>
    <scope>NUCLEOTIDE SEQUENCE [LARGE SCALE GENOMIC DNA]</scope>
    <source>
        <strain evidence="4 5">L46</strain>
    </source>
</reference>
<dbReference type="InterPro" id="IPR015943">
    <property type="entry name" value="WD40/YVTN_repeat-like_dom_sf"/>
</dbReference>
<keyword evidence="5" id="KW-1185">Reference proteome</keyword>
<keyword evidence="2" id="KW-0472">Membrane</keyword>
<organism evidence="4 5">
    <name type="scientific">Actinomadura nitritigenes</name>
    <dbReference type="NCBI Taxonomy" id="134602"/>
    <lineage>
        <taxon>Bacteria</taxon>
        <taxon>Bacillati</taxon>
        <taxon>Actinomycetota</taxon>
        <taxon>Actinomycetes</taxon>
        <taxon>Streptosporangiales</taxon>
        <taxon>Thermomonosporaceae</taxon>
        <taxon>Actinomadura</taxon>
    </lineage>
</organism>
<dbReference type="Gene3D" id="2.130.10.10">
    <property type="entry name" value="YVTN repeat-like/Quinoprotein amine dehydrogenase"/>
    <property type="match status" value="1"/>
</dbReference>
<dbReference type="SUPFAM" id="SSF50998">
    <property type="entry name" value="Quinoprotein alcohol dehydrogenase-like"/>
    <property type="match status" value="1"/>
</dbReference>